<dbReference type="WBParaSite" id="SSLN_0001355501-mRNA-1">
    <property type="protein sequence ID" value="SSLN_0001355501-mRNA-1"/>
    <property type="gene ID" value="SSLN_0001355501"/>
</dbReference>
<sequence length="207" mass="22456">MIFAALQVEEKFQEMRTHLHITFVDLTQASITMNRDGLRKIMQKFGCLEVFMHTILQHHDGIMAHATDNGTNFPHVRPGLIEHLRSPCTNNLPSLIASAPTPASTTLVTGDENPSAALPLNTAIPSTAPAGATATSTSISPVTGDTNRDAQSPTTLTNTNDVHLVHSCPQCHRKLTSCRSIAQRLGNHCLEHHHTIETVGSTTFTII</sequence>
<keyword evidence="3" id="KW-1185">Reference proteome</keyword>
<reference evidence="2 3" key="2">
    <citation type="submission" date="2018-11" db="EMBL/GenBank/DDBJ databases">
        <authorList>
            <consortium name="Pathogen Informatics"/>
        </authorList>
    </citation>
    <scope>NUCLEOTIDE SEQUENCE [LARGE SCALE GENOMIC DNA]</scope>
    <source>
        <strain evidence="2 3">NST_G2</strain>
    </source>
</reference>
<accession>A0A183T9A6</accession>
<evidence type="ECO:0000313" key="2">
    <source>
        <dbReference type="EMBL" id="VDL99439.1"/>
    </source>
</evidence>
<organism evidence="4">
    <name type="scientific">Schistocephalus solidus</name>
    <name type="common">Tapeworm</name>
    <dbReference type="NCBI Taxonomy" id="70667"/>
    <lineage>
        <taxon>Eukaryota</taxon>
        <taxon>Metazoa</taxon>
        <taxon>Spiralia</taxon>
        <taxon>Lophotrochozoa</taxon>
        <taxon>Platyhelminthes</taxon>
        <taxon>Cestoda</taxon>
        <taxon>Eucestoda</taxon>
        <taxon>Diphyllobothriidea</taxon>
        <taxon>Diphyllobothriidae</taxon>
        <taxon>Schistocephalus</taxon>
    </lineage>
</organism>
<evidence type="ECO:0000256" key="1">
    <source>
        <dbReference type="SAM" id="MobiDB-lite"/>
    </source>
</evidence>
<name>A0A183T9A6_SCHSO</name>
<dbReference type="Proteomes" id="UP000275846">
    <property type="component" value="Unassembled WGS sequence"/>
</dbReference>
<protein>
    <submittedName>
        <fullName evidence="4">C2H2-type domain-containing protein</fullName>
    </submittedName>
</protein>
<reference evidence="4" key="1">
    <citation type="submission" date="2016-06" db="UniProtKB">
        <authorList>
            <consortium name="WormBaseParasite"/>
        </authorList>
    </citation>
    <scope>IDENTIFICATION</scope>
</reference>
<evidence type="ECO:0000313" key="4">
    <source>
        <dbReference type="WBParaSite" id="SSLN_0001355501-mRNA-1"/>
    </source>
</evidence>
<gene>
    <name evidence="2" type="ORF">SSLN_LOCUS13054</name>
</gene>
<feature type="compositionally biased region" description="Low complexity" evidence="1">
    <location>
        <begin position="127"/>
        <end position="141"/>
    </location>
</feature>
<evidence type="ECO:0000313" key="3">
    <source>
        <dbReference type="Proteomes" id="UP000275846"/>
    </source>
</evidence>
<feature type="region of interest" description="Disordered" evidence="1">
    <location>
        <begin position="127"/>
        <end position="158"/>
    </location>
</feature>
<dbReference type="OrthoDB" id="786357at2759"/>
<dbReference type="AlphaFoldDB" id="A0A183T9A6"/>
<feature type="compositionally biased region" description="Polar residues" evidence="1">
    <location>
        <begin position="143"/>
        <end position="158"/>
    </location>
</feature>
<dbReference type="EMBL" id="UYSU01037765">
    <property type="protein sequence ID" value="VDL99439.1"/>
    <property type="molecule type" value="Genomic_DNA"/>
</dbReference>
<proteinExistence type="predicted"/>